<comment type="caution">
    <text evidence="1">The sequence shown here is derived from an EMBL/GenBank/DDBJ whole genome shotgun (WGS) entry which is preliminary data.</text>
</comment>
<reference evidence="1 2" key="1">
    <citation type="journal article" date="2016" name="DNA Res.">
        <title>The draft genome of MD-2 pineapple using hybrid error correction of long reads.</title>
        <authorList>
            <person name="Redwan R.M."/>
            <person name="Saidin A."/>
            <person name="Kumar S.V."/>
        </authorList>
    </citation>
    <scope>NUCLEOTIDE SEQUENCE [LARGE SCALE GENOMIC DNA]</scope>
    <source>
        <strain evidence="2">cv. MD2</strain>
        <tissue evidence="1">Leaf</tissue>
    </source>
</reference>
<protein>
    <submittedName>
        <fullName evidence="1">Uncharacterized protein</fullName>
    </submittedName>
</protein>
<name>A0A199VJG0_ANACO</name>
<proteinExistence type="predicted"/>
<dbReference type="AlphaFoldDB" id="A0A199VJG0"/>
<gene>
    <name evidence="1" type="ORF">ACMD2_20787</name>
</gene>
<dbReference type="EMBL" id="LSRQ01001639">
    <property type="protein sequence ID" value="OAY77016.1"/>
    <property type="molecule type" value="Genomic_DNA"/>
</dbReference>
<organism evidence="1 2">
    <name type="scientific">Ananas comosus</name>
    <name type="common">Pineapple</name>
    <name type="synonym">Ananas ananas</name>
    <dbReference type="NCBI Taxonomy" id="4615"/>
    <lineage>
        <taxon>Eukaryota</taxon>
        <taxon>Viridiplantae</taxon>
        <taxon>Streptophyta</taxon>
        <taxon>Embryophyta</taxon>
        <taxon>Tracheophyta</taxon>
        <taxon>Spermatophyta</taxon>
        <taxon>Magnoliopsida</taxon>
        <taxon>Liliopsida</taxon>
        <taxon>Poales</taxon>
        <taxon>Bromeliaceae</taxon>
        <taxon>Bromelioideae</taxon>
        <taxon>Ananas</taxon>
    </lineage>
</organism>
<accession>A0A199VJG0</accession>
<evidence type="ECO:0000313" key="2">
    <source>
        <dbReference type="Proteomes" id="UP000092600"/>
    </source>
</evidence>
<dbReference type="Proteomes" id="UP000092600">
    <property type="component" value="Unassembled WGS sequence"/>
</dbReference>
<evidence type="ECO:0000313" key="1">
    <source>
        <dbReference type="EMBL" id="OAY77016.1"/>
    </source>
</evidence>
<sequence>MRFFSSSLDQSLKDMQDRMSEFHPMRDSTLMLKEMLSELRPNGEKDIVTWRWGRFDKFSVKSLHDFLRDGGVKDTSFAQLWSIRAPLQSKCYWRINYRTRSLYTIALLRIDLGTQAAPKVGS</sequence>